<accession>A0ABD2XZM4</accession>
<evidence type="ECO:0000259" key="8">
    <source>
        <dbReference type="PROSITE" id="PS50011"/>
    </source>
</evidence>
<evidence type="ECO:0000313" key="10">
    <source>
        <dbReference type="Proteomes" id="UP001630127"/>
    </source>
</evidence>
<comment type="subcellular location">
    <subcellularLocation>
        <location evidence="1">Membrane</location>
        <topology evidence="1">Single-pass type I membrane protein</topology>
    </subcellularLocation>
</comment>
<dbReference type="Gene3D" id="1.10.510.10">
    <property type="entry name" value="Transferase(Phosphotransferase) domain 1"/>
    <property type="match status" value="1"/>
</dbReference>
<keyword evidence="6" id="KW-0472">Membrane</keyword>
<dbReference type="PROSITE" id="PS50011">
    <property type="entry name" value="PROTEIN_KINASE_DOM"/>
    <property type="match status" value="1"/>
</dbReference>
<organism evidence="9 10">
    <name type="scientific">Cinchona calisaya</name>
    <dbReference type="NCBI Taxonomy" id="153742"/>
    <lineage>
        <taxon>Eukaryota</taxon>
        <taxon>Viridiplantae</taxon>
        <taxon>Streptophyta</taxon>
        <taxon>Embryophyta</taxon>
        <taxon>Tracheophyta</taxon>
        <taxon>Spermatophyta</taxon>
        <taxon>Magnoliopsida</taxon>
        <taxon>eudicotyledons</taxon>
        <taxon>Gunneridae</taxon>
        <taxon>Pentapetalae</taxon>
        <taxon>asterids</taxon>
        <taxon>lamiids</taxon>
        <taxon>Gentianales</taxon>
        <taxon>Rubiaceae</taxon>
        <taxon>Cinchonoideae</taxon>
        <taxon>Cinchoneae</taxon>
        <taxon>Cinchona</taxon>
    </lineage>
</organism>
<keyword evidence="2" id="KW-0808">Transferase</keyword>
<evidence type="ECO:0000256" key="6">
    <source>
        <dbReference type="ARBA" id="ARBA00023136"/>
    </source>
</evidence>
<dbReference type="GO" id="GO:0004674">
    <property type="term" value="F:protein serine/threonine kinase activity"/>
    <property type="evidence" value="ECO:0007669"/>
    <property type="project" value="UniProtKB-KW"/>
</dbReference>
<dbReference type="InterPro" id="IPR000719">
    <property type="entry name" value="Prot_kinase_dom"/>
</dbReference>
<dbReference type="GO" id="GO:0016020">
    <property type="term" value="C:membrane"/>
    <property type="evidence" value="ECO:0007669"/>
    <property type="project" value="UniProtKB-SubCell"/>
</dbReference>
<evidence type="ECO:0000256" key="5">
    <source>
        <dbReference type="ARBA" id="ARBA00022989"/>
    </source>
</evidence>
<evidence type="ECO:0000256" key="4">
    <source>
        <dbReference type="ARBA" id="ARBA00022729"/>
    </source>
</evidence>
<keyword evidence="3" id="KW-0812">Transmembrane</keyword>
<dbReference type="SUPFAM" id="SSF56112">
    <property type="entry name" value="Protein kinase-like (PK-like)"/>
    <property type="match status" value="1"/>
</dbReference>
<keyword evidence="7" id="KW-0325">Glycoprotein</keyword>
<dbReference type="AlphaFoldDB" id="A0ABD2XZM4"/>
<evidence type="ECO:0000313" key="9">
    <source>
        <dbReference type="EMBL" id="KAL3499687.1"/>
    </source>
</evidence>
<evidence type="ECO:0000256" key="2">
    <source>
        <dbReference type="ARBA" id="ARBA00022527"/>
    </source>
</evidence>
<keyword evidence="10" id="KW-1185">Reference proteome</keyword>
<reference evidence="9 10" key="1">
    <citation type="submission" date="2024-11" db="EMBL/GenBank/DDBJ databases">
        <title>A near-complete genome assembly of Cinchona calisaya.</title>
        <authorList>
            <person name="Lian D.C."/>
            <person name="Zhao X.W."/>
            <person name="Wei L."/>
        </authorList>
    </citation>
    <scope>NUCLEOTIDE SEQUENCE [LARGE SCALE GENOMIC DNA]</scope>
    <source>
        <tissue evidence="9">Nenye</tissue>
    </source>
</reference>
<dbReference type="Pfam" id="PF00069">
    <property type="entry name" value="Pkinase"/>
    <property type="match status" value="1"/>
</dbReference>
<proteinExistence type="predicted"/>
<feature type="domain" description="Protein kinase" evidence="8">
    <location>
        <begin position="1"/>
        <end position="112"/>
    </location>
</feature>
<gene>
    <name evidence="9" type="ORF">ACH5RR_038780</name>
</gene>
<evidence type="ECO:0000256" key="7">
    <source>
        <dbReference type="ARBA" id="ARBA00023180"/>
    </source>
</evidence>
<evidence type="ECO:0000256" key="3">
    <source>
        <dbReference type="ARBA" id="ARBA00022692"/>
    </source>
</evidence>
<dbReference type="Proteomes" id="UP001630127">
    <property type="component" value="Unassembled WGS sequence"/>
</dbReference>
<keyword evidence="2" id="KW-0723">Serine/threonine-protein kinase</keyword>
<keyword evidence="4" id="KW-0732">Signal</keyword>
<dbReference type="InterPro" id="IPR045874">
    <property type="entry name" value="LRK10/LRL21-25-like"/>
</dbReference>
<name>A0ABD2XZM4_9GENT</name>
<dbReference type="InterPro" id="IPR011009">
    <property type="entry name" value="Kinase-like_dom_sf"/>
</dbReference>
<dbReference type="EMBL" id="JBJUIK010000016">
    <property type="protein sequence ID" value="KAL3499687.1"/>
    <property type="molecule type" value="Genomic_DNA"/>
</dbReference>
<sequence length="112" mass="12719">MSLSFEELFKIALGVAPGIDYLHRGCEMQILHFDIQPHNILLDEHFSPKLSDFGLAKLCPTENNTVSRTAARGKLGYMVPSYITKTLEESRIKRTYIALECCLWKSLVKGKM</sequence>
<evidence type="ECO:0000256" key="1">
    <source>
        <dbReference type="ARBA" id="ARBA00004479"/>
    </source>
</evidence>
<dbReference type="PANTHER" id="PTHR27009">
    <property type="entry name" value="RUST RESISTANCE KINASE LR10-RELATED"/>
    <property type="match status" value="1"/>
</dbReference>
<keyword evidence="2" id="KW-0418">Kinase</keyword>
<protein>
    <recommendedName>
        <fullName evidence="8">Protein kinase domain-containing protein</fullName>
    </recommendedName>
</protein>
<keyword evidence="5" id="KW-1133">Transmembrane helix</keyword>
<comment type="caution">
    <text evidence="9">The sequence shown here is derived from an EMBL/GenBank/DDBJ whole genome shotgun (WGS) entry which is preliminary data.</text>
</comment>